<dbReference type="HOGENOM" id="CLU_2880761_0_0_5"/>
<evidence type="ECO:0000313" key="2">
    <source>
        <dbReference type="EMBL" id="ACK49812.1"/>
    </source>
</evidence>
<reference evidence="2 3" key="1">
    <citation type="journal article" date="2010" name="J. Bacteriol.">
        <title>Complete genome sequence of the aerobic facultative methanotroph Methylocella silvestris BL2.</title>
        <authorList>
            <person name="Chen Y."/>
            <person name="Crombie A."/>
            <person name="Rahman M.T."/>
            <person name="Dedysh S.N."/>
            <person name="Liesack W."/>
            <person name="Stott M.B."/>
            <person name="Alam M."/>
            <person name="Theisen A.R."/>
            <person name="Murrell J.C."/>
            <person name="Dunfield P.F."/>
        </authorList>
    </citation>
    <scope>NUCLEOTIDE SEQUENCE [LARGE SCALE GENOMIC DNA]</scope>
    <source>
        <strain evidence="3">DSM 15510 / CIP 108128 / LMG 27833 / NCIMB 13906 / BL2</strain>
    </source>
</reference>
<name>B8ESC2_METSB</name>
<evidence type="ECO:0000256" key="1">
    <source>
        <dbReference type="SAM" id="MobiDB-lite"/>
    </source>
</evidence>
<feature type="region of interest" description="Disordered" evidence="1">
    <location>
        <begin position="41"/>
        <end position="63"/>
    </location>
</feature>
<dbReference type="AlphaFoldDB" id="B8ESC2"/>
<dbReference type="Proteomes" id="UP000002257">
    <property type="component" value="Chromosome"/>
</dbReference>
<dbReference type="OrthoDB" id="8454372at2"/>
<evidence type="ECO:0000313" key="3">
    <source>
        <dbReference type="Proteomes" id="UP000002257"/>
    </source>
</evidence>
<dbReference type="KEGG" id="msl:Msil_0842"/>
<sequence length="63" mass="6728">MIQQEKSHASQASQGPARDLLSRLYREIGISAVAAALESNKRVKAKPADAAQNPAVIRDEKAA</sequence>
<dbReference type="EMBL" id="CP001280">
    <property type="protein sequence ID" value="ACK49812.1"/>
    <property type="molecule type" value="Genomic_DNA"/>
</dbReference>
<keyword evidence="3" id="KW-1185">Reference proteome</keyword>
<accession>B8ESC2</accession>
<gene>
    <name evidence="2" type="ordered locus">Msil_0842</name>
</gene>
<protein>
    <submittedName>
        <fullName evidence="2">Uncharacterized protein</fullName>
    </submittedName>
</protein>
<organism evidence="2 3">
    <name type="scientific">Methylocella silvestris (strain DSM 15510 / CIP 108128 / LMG 27833 / NCIMB 13906 / BL2)</name>
    <dbReference type="NCBI Taxonomy" id="395965"/>
    <lineage>
        <taxon>Bacteria</taxon>
        <taxon>Pseudomonadati</taxon>
        <taxon>Pseudomonadota</taxon>
        <taxon>Alphaproteobacteria</taxon>
        <taxon>Hyphomicrobiales</taxon>
        <taxon>Beijerinckiaceae</taxon>
        <taxon>Methylocella</taxon>
    </lineage>
</organism>
<dbReference type="RefSeq" id="WP_012589882.1">
    <property type="nucleotide sequence ID" value="NC_011666.1"/>
</dbReference>
<proteinExistence type="predicted"/>